<evidence type="ECO:0000256" key="1">
    <source>
        <dbReference type="ARBA" id="ARBA00006484"/>
    </source>
</evidence>
<dbReference type="InterPro" id="IPR020904">
    <property type="entry name" value="Sc_DH/Rdtase_CS"/>
</dbReference>
<dbReference type="EMBL" id="GGYP01005293">
    <property type="protein sequence ID" value="MDE50064.1"/>
    <property type="molecule type" value="Transcribed_RNA"/>
</dbReference>
<comment type="catalytic activity">
    <reaction evidence="13">
        <text>5alpha-pregnan-20beta-ol-3-one + NAD(+) = 5alpha-pregnane-3,20-dione + NADH + H(+)</text>
        <dbReference type="Rhea" id="RHEA:42008"/>
        <dbReference type="ChEBI" id="CHEBI:15378"/>
        <dbReference type="ChEBI" id="CHEBI:28952"/>
        <dbReference type="ChEBI" id="CHEBI:57540"/>
        <dbReference type="ChEBI" id="CHEBI:57945"/>
        <dbReference type="ChEBI" id="CHEBI:78594"/>
    </reaction>
    <physiologicalReaction direction="left-to-right" evidence="13">
        <dbReference type="Rhea" id="RHEA:42009"/>
    </physiologicalReaction>
</comment>
<dbReference type="PRINTS" id="PR00080">
    <property type="entry name" value="SDRFAMILY"/>
</dbReference>
<dbReference type="Gene3D" id="3.40.50.720">
    <property type="entry name" value="NAD(P)-binding Rossmann-like Domain"/>
    <property type="match status" value="1"/>
</dbReference>
<evidence type="ECO:0000256" key="15">
    <source>
        <dbReference type="ARBA" id="ARBA00052668"/>
    </source>
</evidence>
<dbReference type="FunFam" id="3.40.50.720:FF:000215">
    <property type="entry name" value="3-hydroxyacyl-CoA dehydrogenase type-2"/>
    <property type="match status" value="1"/>
</dbReference>
<comment type="catalytic activity">
    <reaction evidence="14">
        <text>cortisone + NAD(+) = 17alpha-hydroxypregn-4-en-3,11,20-trione-21-al + NADH + H(+)</text>
        <dbReference type="Rhea" id="RHEA:42016"/>
        <dbReference type="ChEBI" id="CHEBI:15378"/>
        <dbReference type="ChEBI" id="CHEBI:16962"/>
        <dbReference type="ChEBI" id="CHEBI:57540"/>
        <dbReference type="ChEBI" id="CHEBI:57945"/>
        <dbReference type="ChEBI" id="CHEBI:78596"/>
    </reaction>
    <physiologicalReaction direction="left-to-right" evidence="14">
        <dbReference type="Rhea" id="RHEA:42017"/>
    </physiologicalReaction>
</comment>
<protein>
    <recommendedName>
        <fullName evidence="16">3-hydroxyacyl-CoA dehydrogenase type-2</fullName>
        <ecNumber evidence="3">1.1.1.53</ecNumber>
        <ecNumber evidence="4">1.1.1.62</ecNumber>
    </recommendedName>
    <alternativeName>
        <fullName evidence="18">3-hydroxyacyl-CoA dehydrogenase type II</fullName>
    </alternativeName>
    <alternativeName>
        <fullName evidence="19">Mitochondrial ribonuclease P protein 2</fullName>
    </alternativeName>
    <alternativeName>
        <fullName evidence="17">Type II HADH</fullName>
    </alternativeName>
</protein>
<evidence type="ECO:0000256" key="3">
    <source>
        <dbReference type="ARBA" id="ARBA00024071"/>
    </source>
</evidence>
<dbReference type="EC" id="1.1.1.62" evidence="4"/>
<dbReference type="Pfam" id="PF00106">
    <property type="entry name" value="adh_short"/>
    <property type="match status" value="1"/>
</dbReference>
<dbReference type="GO" id="GO:0047044">
    <property type="term" value="F:androstan-3-alpha,17-beta-diol dehydrogenase (NAD+) activity"/>
    <property type="evidence" value="ECO:0007669"/>
    <property type="project" value="UniProtKB-EC"/>
</dbReference>
<dbReference type="SUPFAM" id="SSF51735">
    <property type="entry name" value="NAD(P)-binding Rossmann-fold domains"/>
    <property type="match status" value="1"/>
</dbReference>
<evidence type="ECO:0000256" key="20">
    <source>
        <dbReference type="RuleBase" id="RU000363"/>
    </source>
</evidence>
<dbReference type="GO" id="GO:0003857">
    <property type="term" value="F:(3S)-3-hydroxyacyl-CoA dehydrogenase (NAD+) activity"/>
    <property type="evidence" value="ECO:0007669"/>
    <property type="project" value="UniProtKB-EC"/>
</dbReference>
<evidence type="ECO:0000259" key="21">
    <source>
        <dbReference type="SMART" id="SM00822"/>
    </source>
</evidence>
<comment type="catalytic activity">
    <reaction evidence="8">
        <text>17beta-hydroxy-5alpha-androstan-3-one + NAD(+) = 5alpha-androstan-3,17-dione + NADH + H(+)</text>
        <dbReference type="Rhea" id="RHEA:41992"/>
        <dbReference type="ChEBI" id="CHEBI:15378"/>
        <dbReference type="ChEBI" id="CHEBI:15994"/>
        <dbReference type="ChEBI" id="CHEBI:16330"/>
        <dbReference type="ChEBI" id="CHEBI:57540"/>
        <dbReference type="ChEBI" id="CHEBI:57945"/>
    </reaction>
    <physiologicalReaction direction="left-to-right" evidence="8">
        <dbReference type="Rhea" id="RHEA:41993"/>
    </physiologicalReaction>
</comment>
<evidence type="ECO:0000256" key="5">
    <source>
        <dbReference type="ARBA" id="ARBA00049381"/>
    </source>
</evidence>
<organism evidence="22">
    <name type="scientific">Aceria tosichella</name>
    <name type="common">wheat curl mite</name>
    <dbReference type="NCBI Taxonomy" id="561515"/>
    <lineage>
        <taxon>Eukaryota</taxon>
        <taxon>Metazoa</taxon>
        <taxon>Ecdysozoa</taxon>
        <taxon>Arthropoda</taxon>
        <taxon>Chelicerata</taxon>
        <taxon>Arachnida</taxon>
        <taxon>Acari</taxon>
        <taxon>Acariformes</taxon>
        <taxon>Trombidiformes</taxon>
        <taxon>Prostigmata</taxon>
        <taxon>Eupodina</taxon>
        <taxon>Eriophyoidea</taxon>
        <taxon>Eriophyidae</taxon>
        <taxon>Eriophyinae</taxon>
        <taxon>Aceriini</taxon>
        <taxon>Aceria</taxon>
    </lineage>
</organism>
<evidence type="ECO:0000256" key="2">
    <source>
        <dbReference type="ARBA" id="ARBA00023002"/>
    </source>
</evidence>
<comment type="catalytic activity">
    <reaction evidence="5">
        <text>17beta-estradiol + NAD(+) = estrone + NADH + H(+)</text>
        <dbReference type="Rhea" id="RHEA:24612"/>
        <dbReference type="ChEBI" id="CHEBI:15378"/>
        <dbReference type="ChEBI" id="CHEBI:16469"/>
        <dbReference type="ChEBI" id="CHEBI:17263"/>
        <dbReference type="ChEBI" id="CHEBI:57540"/>
        <dbReference type="ChEBI" id="CHEBI:57945"/>
        <dbReference type="EC" id="1.1.1.62"/>
    </reaction>
    <physiologicalReaction direction="left-to-right" evidence="5">
        <dbReference type="Rhea" id="RHEA:24613"/>
    </physiologicalReaction>
</comment>
<dbReference type="InterPro" id="IPR036291">
    <property type="entry name" value="NAD(P)-bd_dom_sf"/>
</dbReference>
<evidence type="ECO:0000256" key="11">
    <source>
        <dbReference type="ARBA" id="ARBA00051637"/>
    </source>
</evidence>
<comment type="catalytic activity">
    <reaction evidence="9">
        <text>cortisol + NAD(+) = 11beta,17alpha-dihydroxypregn-4-ene-3,20,21-trione + NADH + H(+)</text>
        <dbReference type="Rhea" id="RHEA:42012"/>
        <dbReference type="ChEBI" id="CHEBI:15378"/>
        <dbReference type="ChEBI" id="CHEBI:17650"/>
        <dbReference type="ChEBI" id="CHEBI:57540"/>
        <dbReference type="ChEBI" id="CHEBI:57945"/>
        <dbReference type="ChEBI" id="CHEBI:78595"/>
    </reaction>
    <physiologicalReaction direction="left-to-right" evidence="9">
        <dbReference type="Rhea" id="RHEA:42013"/>
    </physiologicalReaction>
</comment>
<comment type="catalytic activity">
    <reaction evidence="10">
        <text>(3S)-3-hydroxybutanoyl-CoA + NAD(+) = acetoacetyl-CoA + NADH + H(+)</text>
        <dbReference type="Rhea" id="RHEA:30799"/>
        <dbReference type="ChEBI" id="CHEBI:15378"/>
        <dbReference type="ChEBI" id="CHEBI:57286"/>
        <dbReference type="ChEBI" id="CHEBI:57316"/>
        <dbReference type="ChEBI" id="CHEBI:57540"/>
        <dbReference type="ChEBI" id="CHEBI:57945"/>
    </reaction>
    <physiologicalReaction direction="left-to-right" evidence="10">
        <dbReference type="Rhea" id="RHEA:30800"/>
    </physiologicalReaction>
    <physiologicalReaction direction="right-to-left" evidence="10">
        <dbReference type="Rhea" id="RHEA:30801"/>
    </physiologicalReaction>
</comment>
<evidence type="ECO:0000256" key="18">
    <source>
        <dbReference type="ARBA" id="ARBA00082293"/>
    </source>
</evidence>
<evidence type="ECO:0000256" key="9">
    <source>
        <dbReference type="ARBA" id="ARBA00050927"/>
    </source>
</evidence>
<dbReference type="GO" id="GO:0006629">
    <property type="term" value="P:lipid metabolic process"/>
    <property type="evidence" value="ECO:0007669"/>
    <property type="project" value="UniProtKB-ARBA"/>
</dbReference>
<dbReference type="PRINTS" id="PR00081">
    <property type="entry name" value="GDHRDH"/>
</dbReference>
<dbReference type="EC" id="1.1.1.53" evidence="3"/>
<gene>
    <name evidence="22" type="primary">scu</name>
    <name evidence="22" type="ORF">g.13786</name>
</gene>
<evidence type="ECO:0000256" key="19">
    <source>
        <dbReference type="ARBA" id="ARBA00082399"/>
    </source>
</evidence>
<evidence type="ECO:0000313" key="22">
    <source>
        <dbReference type="EMBL" id="MDE50064.1"/>
    </source>
</evidence>
<keyword evidence="2" id="KW-0560">Oxidoreductase</keyword>
<evidence type="ECO:0000256" key="7">
    <source>
        <dbReference type="ARBA" id="ARBA00050365"/>
    </source>
</evidence>
<dbReference type="PANTHER" id="PTHR43658:SF8">
    <property type="entry name" value="17-BETA-HYDROXYSTEROID DEHYDROGENASE 14-RELATED"/>
    <property type="match status" value="1"/>
</dbReference>
<dbReference type="InterPro" id="IPR002347">
    <property type="entry name" value="SDR_fam"/>
</dbReference>
<proteinExistence type="inferred from homology"/>
<comment type="similarity">
    <text evidence="1 20">Belongs to the short-chain dehydrogenases/reductases (SDR) family.</text>
</comment>
<comment type="catalytic activity">
    <reaction evidence="11">
        <text>3beta,7beta-dihydroxy-5beta-cholan-24-oate + NAD(+) = 3beta-hydroxy-7-oxo-5beta-cholan-24-oate + NADH + H(+)</text>
        <dbReference type="Rhea" id="RHEA:42024"/>
        <dbReference type="ChEBI" id="CHEBI:15378"/>
        <dbReference type="ChEBI" id="CHEBI:57540"/>
        <dbReference type="ChEBI" id="CHEBI:57945"/>
        <dbReference type="ChEBI" id="CHEBI:78602"/>
        <dbReference type="ChEBI" id="CHEBI:78603"/>
    </reaction>
    <physiologicalReaction direction="left-to-right" evidence="11">
        <dbReference type="Rhea" id="RHEA:42025"/>
    </physiologicalReaction>
</comment>
<dbReference type="PROSITE" id="PS00061">
    <property type="entry name" value="ADH_SHORT"/>
    <property type="match status" value="1"/>
</dbReference>
<evidence type="ECO:0000256" key="17">
    <source>
        <dbReference type="ARBA" id="ARBA00079624"/>
    </source>
</evidence>
<dbReference type="AlphaFoldDB" id="A0A6G1SHT4"/>
<evidence type="ECO:0000256" key="8">
    <source>
        <dbReference type="ARBA" id="ARBA00050435"/>
    </source>
</evidence>
<evidence type="ECO:0000256" key="4">
    <source>
        <dbReference type="ARBA" id="ARBA00024072"/>
    </source>
</evidence>
<comment type="catalytic activity">
    <reaction evidence="6">
        <text>a (3S)-3-hydroxyacyl-CoA + NAD(+) = a 3-oxoacyl-CoA + NADH + H(+)</text>
        <dbReference type="Rhea" id="RHEA:22432"/>
        <dbReference type="ChEBI" id="CHEBI:15378"/>
        <dbReference type="ChEBI" id="CHEBI:57318"/>
        <dbReference type="ChEBI" id="CHEBI:57540"/>
        <dbReference type="ChEBI" id="CHEBI:57945"/>
        <dbReference type="ChEBI" id="CHEBI:90726"/>
        <dbReference type="EC" id="1.1.1.35"/>
    </reaction>
    <physiologicalReaction direction="left-to-right" evidence="6">
        <dbReference type="Rhea" id="RHEA:22433"/>
    </physiologicalReaction>
    <physiologicalReaction direction="right-to-left" evidence="6">
        <dbReference type="Rhea" id="RHEA:22434"/>
    </physiologicalReaction>
</comment>
<comment type="catalytic activity">
    <reaction evidence="15">
        <text>11-dehydrocorticosterone + NAD(+) = pregn-4-ene-3,11,20,21-tetraone + NADH + H(+)</text>
        <dbReference type="Rhea" id="RHEA:42020"/>
        <dbReference type="ChEBI" id="CHEBI:15378"/>
        <dbReference type="ChEBI" id="CHEBI:57540"/>
        <dbReference type="ChEBI" id="CHEBI:57945"/>
        <dbReference type="ChEBI" id="CHEBI:78600"/>
        <dbReference type="ChEBI" id="CHEBI:78601"/>
    </reaction>
    <physiologicalReaction direction="left-to-right" evidence="15">
        <dbReference type="Rhea" id="RHEA:42021"/>
    </physiologicalReaction>
</comment>
<comment type="catalytic activity">
    <reaction evidence="7">
        <text>5alpha-androstane-3alpha,17beta-diol + NAD(+) = 17beta-hydroxy-5alpha-androstan-3-one + NADH + H(+)</text>
        <dbReference type="Rhea" id="RHEA:42004"/>
        <dbReference type="ChEBI" id="CHEBI:15378"/>
        <dbReference type="ChEBI" id="CHEBI:16330"/>
        <dbReference type="ChEBI" id="CHEBI:36713"/>
        <dbReference type="ChEBI" id="CHEBI:57540"/>
        <dbReference type="ChEBI" id="CHEBI:57945"/>
        <dbReference type="EC" id="1.1.1.53"/>
    </reaction>
    <physiologicalReaction direction="right-to-left" evidence="7">
        <dbReference type="Rhea" id="RHEA:42006"/>
    </physiologicalReaction>
</comment>
<evidence type="ECO:0000256" key="6">
    <source>
        <dbReference type="ARBA" id="ARBA00050141"/>
    </source>
</evidence>
<accession>A0A6G1SHT4</accession>
<dbReference type="PANTHER" id="PTHR43658">
    <property type="entry name" value="SHORT-CHAIN DEHYDROGENASE/REDUCTASE"/>
    <property type="match status" value="1"/>
</dbReference>
<evidence type="ECO:0000256" key="12">
    <source>
        <dbReference type="ARBA" id="ARBA00051831"/>
    </source>
</evidence>
<comment type="catalytic activity">
    <reaction evidence="12">
        <text>ursodeoxycholate + NAD(+) = 7-oxolithocholate + NADH + H(+)</text>
        <dbReference type="Rhea" id="RHEA:42028"/>
        <dbReference type="ChEBI" id="CHEBI:15378"/>
        <dbReference type="ChEBI" id="CHEBI:57540"/>
        <dbReference type="ChEBI" id="CHEBI:57945"/>
        <dbReference type="ChEBI" id="CHEBI:78604"/>
        <dbReference type="ChEBI" id="CHEBI:78605"/>
    </reaction>
    <physiologicalReaction direction="left-to-right" evidence="12">
        <dbReference type="Rhea" id="RHEA:42029"/>
    </physiologicalReaction>
</comment>
<evidence type="ECO:0000256" key="13">
    <source>
        <dbReference type="ARBA" id="ARBA00052095"/>
    </source>
</evidence>
<dbReference type="GO" id="GO:0004303">
    <property type="term" value="F:estradiol 17-beta-dehydrogenase [NAD(P)+] activity"/>
    <property type="evidence" value="ECO:0007669"/>
    <property type="project" value="UniProtKB-EC"/>
</dbReference>
<feature type="domain" description="Ketoreductase" evidence="21">
    <location>
        <begin position="8"/>
        <end position="195"/>
    </location>
</feature>
<evidence type="ECO:0000256" key="10">
    <source>
        <dbReference type="ARBA" id="ARBA00051004"/>
    </source>
</evidence>
<name>A0A6G1SHT4_9ACAR</name>
<dbReference type="SMART" id="SM00822">
    <property type="entry name" value="PKS_KR"/>
    <property type="match status" value="1"/>
</dbReference>
<dbReference type="InterPro" id="IPR057326">
    <property type="entry name" value="KR_dom"/>
</dbReference>
<reference evidence="22" key="1">
    <citation type="submission" date="2018-10" db="EMBL/GenBank/DDBJ databases">
        <title>Transcriptome assembly of Aceria tosichella (Wheat curl mite) Type 2.</title>
        <authorList>
            <person name="Scully E.D."/>
            <person name="Geib S.M."/>
            <person name="Palmer N.A."/>
            <person name="Gupta A.K."/>
            <person name="Sarath G."/>
            <person name="Tatineni S."/>
        </authorList>
    </citation>
    <scope>NUCLEOTIDE SEQUENCE</scope>
    <source>
        <strain evidence="22">LincolnNE</strain>
    </source>
</reference>
<sequence>MFNQLKNTVAFVSGGGSGLGLGTVKRLLDQGAKGVVAFDLRKGDYTHDRLLSIEGDVTREKDVAQALNECEQKFGLIGAVVNCAGIGYAARIFDYRKNRIHPLEEFRKVIEINTIGTFNVARLAAQFLVKNEMVAGQKGVIIMTSSVAAQDAQIGQAAYAASKGAVNGMTLAIARDLSTAGVRCVTIAPGLFDTPLLQALPDKVRVQLAATVPCPARLGDPMEYGHLVQTIIENPMLNGEVIRLDGALRMQP</sequence>
<evidence type="ECO:0000256" key="16">
    <source>
        <dbReference type="ARBA" id="ARBA00072938"/>
    </source>
</evidence>
<evidence type="ECO:0000256" key="14">
    <source>
        <dbReference type="ARBA" id="ARBA00052417"/>
    </source>
</evidence>